<proteinExistence type="predicted"/>
<keyword evidence="3" id="KW-1185">Reference proteome</keyword>
<evidence type="ECO:0000313" key="3">
    <source>
        <dbReference type="Proteomes" id="UP000719412"/>
    </source>
</evidence>
<dbReference type="AlphaFoldDB" id="A0A8J6LNZ6"/>
<sequence>MSVSRCRGLNRYFGRPDATGGCRRRCQDVVQFPASRPCRSTCDVQCDVVNPQAMISPAPNFKATAPTPKKRGVPQGARLVQSCSAIRKVEKPTETVFDGEVDEHNRIN</sequence>
<reference evidence="2" key="1">
    <citation type="journal article" date="2020" name="J Insects Food Feed">
        <title>The yellow mealworm (Tenebrio molitor) genome: a resource for the emerging insects as food and feed industry.</title>
        <authorList>
            <person name="Eriksson T."/>
            <person name="Andere A."/>
            <person name="Kelstrup H."/>
            <person name="Emery V."/>
            <person name="Picard C."/>
        </authorList>
    </citation>
    <scope>NUCLEOTIDE SEQUENCE</scope>
    <source>
        <strain evidence="2">Stoneville</strain>
        <tissue evidence="2">Whole head</tissue>
    </source>
</reference>
<comment type="caution">
    <text evidence="2">The sequence shown here is derived from an EMBL/GenBank/DDBJ whole genome shotgun (WGS) entry which is preliminary data.</text>
</comment>
<gene>
    <name evidence="2" type="ORF">GEV33_002930</name>
</gene>
<dbReference type="EMBL" id="JABDTM020013463">
    <property type="protein sequence ID" value="KAH0819861.1"/>
    <property type="molecule type" value="Genomic_DNA"/>
</dbReference>
<protein>
    <submittedName>
        <fullName evidence="2">Uncharacterized protein</fullName>
    </submittedName>
</protein>
<evidence type="ECO:0000256" key="1">
    <source>
        <dbReference type="SAM" id="MobiDB-lite"/>
    </source>
</evidence>
<organism evidence="2 3">
    <name type="scientific">Tenebrio molitor</name>
    <name type="common">Yellow mealworm beetle</name>
    <dbReference type="NCBI Taxonomy" id="7067"/>
    <lineage>
        <taxon>Eukaryota</taxon>
        <taxon>Metazoa</taxon>
        <taxon>Ecdysozoa</taxon>
        <taxon>Arthropoda</taxon>
        <taxon>Hexapoda</taxon>
        <taxon>Insecta</taxon>
        <taxon>Pterygota</taxon>
        <taxon>Neoptera</taxon>
        <taxon>Endopterygota</taxon>
        <taxon>Coleoptera</taxon>
        <taxon>Polyphaga</taxon>
        <taxon>Cucujiformia</taxon>
        <taxon>Tenebrionidae</taxon>
        <taxon>Tenebrio</taxon>
    </lineage>
</organism>
<reference evidence="2" key="2">
    <citation type="submission" date="2021-08" db="EMBL/GenBank/DDBJ databases">
        <authorList>
            <person name="Eriksson T."/>
        </authorList>
    </citation>
    <scope>NUCLEOTIDE SEQUENCE</scope>
    <source>
        <strain evidence="2">Stoneville</strain>
        <tissue evidence="2">Whole head</tissue>
    </source>
</reference>
<name>A0A8J6LNZ6_TENMO</name>
<accession>A0A8J6LNZ6</accession>
<evidence type="ECO:0000313" key="2">
    <source>
        <dbReference type="EMBL" id="KAH0819861.1"/>
    </source>
</evidence>
<dbReference type="Proteomes" id="UP000719412">
    <property type="component" value="Unassembled WGS sequence"/>
</dbReference>
<feature type="region of interest" description="Disordered" evidence="1">
    <location>
        <begin position="57"/>
        <end position="76"/>
    </location>
</feature>